<dbReference type="InterPro" id="IPR015424">
    <property type="entry name" value="PyrdxlP-dep_Trfase"/>
</dbReference>
<dbReference type="Pfam" id="PF00202">
    <property type="entry name" value="Aminotran_3"/>
    <property type="match status" value="1"/>
</dbReference>
<sequence length="525" mass="59201">HYSEKVSEKKSEKHGIDPVEPKAPVVKTELPGPRTKDLLEKLCHYQNIADIDLFAVYENSIGNYLEDVDQNILLDLNMQLSTIPLGYNHPELLKVFQDRRNIKQILNRPALGDFPGDYWPSKIENIIKKISPDLPNLTTFSCGSCSVEGAFKAMMMASQMRERGGTIYDTQVTSALNNSPPGSADLTILTFTNADHGHTMGALSASHSKGLMKLDIPAFEWPMAVFPQYKYPLTDYECCNRIQDQKSLCMVEDLIDKSDKKRFIGKLTTIRRTDELRCKYLENGMPVVAIAVEPIQGEGNAEASPQYFRQLQHIAQKYDVYLMFDETRTGCGATGKFWCHEHFDLDCPPDVVAFSRKTQMSGYFHSSDLNPRRKSRIKGTWMGDPAKVLVFEAIIDIIEKHNLMQNARETGNALKCGLQRLEEQHYDLIHSTRGRGLFLAFDAQCAGLRDEYLTRLKKKGILCGKCGPRGIALRPALTFTKAHADIFLDRLEQVIKETQLVKPKPKSGCTPLPNLVVLLLVKECV</sequence>
<keyword evidence="4" id="KW-0808">Transferase</keyword>
<evidence type="ECO:0000256" key="3">
    <source>
        <dbReference type="ARBA" id="ARBA00022576"/>
    </source>
</evidence>
<evidence type="ECO:0000256" key="6">
    <source>
        <dbReference type="RuleBase" id="RU003560"/>
    </source>
</evidence>
<dbReference type="SUPFAM" id="SSF53383">
    <property type="entry name" value="PLP-dependent transferases"/>
    <property type="match status" value="1"/>
</dbReference>
<feature type="region of interest" description="Disordered" evidence="7">
    <location>
        <begin position="1"/>
        <end position="29"/>
    </location>
</feature>
<dbReference type="Gene3D" id="3.90.1150.10">
    <property type="entry name" value="Aspartate Aminotransferase, domain 1"/>
    <property type="match status" value="1"/>
</dbReference>
<dbReference type="PANTHER" id="PTHR43206:SF1">
    <property type="entry name" value="4-AMINOBUTYRATE AMINOTRANSFERASE, MITOCHONDRIAL"/>
    <property type="match status" value="1"/>
</dbReference>
<evidence type="ECO:0000256" key="7">
    <source>
        <dbReference type="SAM" id="MobiDB-lite"/>
    </source>
</evidence>
<keyword evidence="5 6" id="KW-0663">Pyridoxal phosphate</keyword>
<evidence type="ECO:0000256" key="2">
    <source>
        <dbReference type="ARBA" id="ARBA00008954"/>
    </source>
</evidence>
<comment type="caution">
    <text evidence="8">The sequence shown here is derived from an EMBL/GenBank/DDBJ whole genome shotgun (WGS) entry which is preliminary data.</text>
</comment>
<evidence type="ECO:0000256" key="5">
    <source>
        <dbReference type="ARBA" id="ARBA00022898"/>
    </source>
</evidence>
<evidence type="ECO:0000256" key="4">
    <source>
        <dbReference type="ARBA" id="ARBA00022679"/>
    </source>
</evidence>
<dbReference type="PIRSF" id="PIRSF000521">
    <property type="entry name" value="Transaminase_4ab_Lys_Orn"/>
    <property type="match status" value="1"/>
</dbReference>
<evidence type="ECO:0000313" key="9">
    <source>
        <dbReference type="Proteomes" id="UP001162164"/>
    </source>
</evidence>
<dbReference type="Proteomes" id="UP001162164">
    <property type="component" value="Unassembled WGS sequence"/>
</dbReference>
<evidence type="ECO:0000313" key="8">
    <source>
        <dbReference type="EMBL" id="KAJ8979062.1"/>
    </source>
</evidence>
<accession>A0ABQ9JMA5</accession>
<dbReference type="EMBL" id="JAPWTJ010000377">
    <property type="protein sequence ID" value="KAJ8979062.1"/>
    <property type="molecule type" value="Genomic_DNA"/>
</dbReference>
<protein>
    <submittedName>
        <fullName evidence="8">Uncharacterized protein</fullName>
    </submittedName>
</protein>
<keyword evidence="3" id="KW-0032">Aminotransferase</keyword>
<evidence type="ECO:0000256" key="1">
    <source>
        <dbReference type="ARBA" id="ARBA00001933"/>
    </source>
</evidence>
<comment type="similarity">
    <text evidence="2 6">Belongs to the class-III pyridoxal-phosphate-dependent aminotransferase family.</text>
</comment>
<feature type="compositionally biased region" description="Basic and acidic residues" evidence="7">
    <location>
        <begin position="1"/>
        <end position="20"/>
    </location>
</feature>
<feature type="non-terminal residue" evidence="8">
    <location>
        <position position="1"/>
    </location>
</feature>
<comment type="cofactor">
    <cofactor evidence="1">
        <name>pyridoxal 5'-phosphate</name>
        <dbReference type="ChEBI" id="CHEBI:597326"/>
    </cofactor>
</comment>
<organism evidence="8 9">
    <name type="scientific">Molorchus minor</name>
    <dbReference type="NCBI Taxonomy" id="1323400"/>
    <lineage>
        <taxon>Eukaryota</taxon>
        <taxon>Metazoa</taxon>
        <taxon>Ecdysozoa</taxon>
        <taxon>Arthropoda</taxon>
        <taxon>Hexapoda</taxon>
        <taxon>Insecta</taxon>
        <taxon>Pterygota</taxon>
        <taxon>Neoptera</taxon>
        <taxon>Endopterygota</taxon>
        <taxon>Coleoptera</taxon>
        <taxon>Polyphaga</taxon>
        <taxon>Cucujiformia</taxon>
        <taxon>Chrysomeloidea</taxon>
        <taxon>Cerambycidae</taxon>
        <taxon>Lamiinae</taxon>
        <taxon>Monochamini</taxon>
        <taxon>Molorchus</taxon>
    </lineage>
</organism>
<keyword evidence="9" id="KW-1185">Reference proteome</keyword>
<dbReference type="PANTHER" id="PTHR43206">
    <property type="entry name" value="AMINOTRANSFERASE"/>
    <property type="match status" value="1"/>
</dbReference>
<dbReference type="InterPro" id="IPR015421">
    <property type="entry name" value="PyrdxlP-dep_Trfase_major"/>
</dbReference>
<gene>
    <name evidence="8" type="ORF">NQ317_005743</name>
</gene>
<dbReference type="InterPro" id="IPR005814">
    <property type="entry name" value="Aminotrans_3"/>
</dbReference>
<reference evidence="8" key="1">
    <citation type="journal article" date="2023" name="Insect Mol. Biol.">
        <title>Genome sequencing provides insights into the evolution of gene families encoding plant cell wall-degrading enzymes in longhorned beetles.</title>
        <authorList>
            <person name="Shin N.R."/>
            <person name="Okamura Y."/>
            <person name="Kirsch R."/>
            <person name="Pauchet Y."/>
        </authorList>
    </citation>
    <scope>NUCLEOTIDE SEQUENCE</scope>
    <source>
        <strain evidence="8">MMC_N1</strain>
    </source>
</reference>
<proteinExistence type="inferred from homology"/>
<name>A0ABQ9JMA5_9CUCU</name>
<dbReference type="InterPro" id="IPR015422">
    <property type="entry name" value="PyrdxlP-dep_Trfase_small"/>
</dbReference>
<dbReference type="Gene3D" id="3.40.640.10">
    <property type="entry name" value="Type I PLP-dependent aspartate aminotransferase-like (Major domain)"/>
    <property type="match status" value="1"/>
</dbReference>